<organism evidence="5 6">
    <name type="scientific">Roseburia amylophila</name>
    <dbReference type="NCBI Taxonomy" id="2981794"/>
    <lineage>
        <taxon>Bacteria</taxon>
        <taxon>Bacillati</taxon>
        <taxon>Bacillota</taxon>
        <taxon>Clostridia</taxon>
        <taxon>Lachnospirales</taxon>
        <taxon>Lachnospiraceae</taxon>
        <taxon>Roseburia</taxon>
    </lineage>
</organism>
<dbReference type="Pfam" id="PF02666">
    <property type="entry name" value="PS_Dcarbxylase"/>
    <property type="match status" value="1"/>
</dbReference>
<gene>
    <name evidence="5" type="ORF">LKD47_14115</name>
</gene>
<evidence type="ECO:0000256" key="3">
    <source>
        <dbReference type="ARBA" id="ARBA00023239"/>
    </source>
</evidence>
<dbReference type="GO" id="GO:0004609">
    <property type="term" value="F:phosphatidylserine decarboxylase activity"/>
    <property type="evidence" value="ECO:0007669"/>
    <property type="project" value="InterPro"/>
</dbReference>
<evidence type="ECO:0000256" key="4">
    <source>
        <dbReference type="ARBA" id="ARBA00023317"/>
    </source>
</evidence>
<keyword evidence="2" id="KW-0865">Zymogen</keyword>
<reference evidence="5" key="1">
    <citation type="submission" date="2021-10" db="EMBL/GenBank/DDBJ databases">
        <title>Anaerobic single-cell dispensing facilitates the cultivation of human gut bacteria.</title>
        <authorList>
            <person name="Afrizal A."/>
        </authorList>
    </citation>
    <scope>NUCLEOTIDE SEQUENCE</scope>
    <source>
        <strain evidence="5">CLA-AA-H204</strain>
    </source>
</reference>
<evidence type="ECO:0000313" key="5">
    <source>
        <dbReference type="EMBL" id="MCC2243413.1"/>
    </source>
</evidence>
<dbReference type="AlphaFoldDB" id="A0AAW4WMA7"/>
<dbReference type="EMBL" id="JAJEQW010000021">
    <property type="protein sequence ID" value="MCC2243413.1"/>
    <property type="molecule type" value="Genomic_DNA"/>
</dbReference>
<keyword evidence="1" id="KW-0210">Decarboxylase</keyword>
<keyword evidence="4" id="KW-0670">Pyruvate</keyword>
<proteinExistence type="predicted"/>
<evidence type="ECO:0000256" key="1">
    <source>
        <dbReference type="ARBA" id="ARBA00022793"/>
    </source>
</evidence>
<sequence>MRCVDRKGNEIGENAAQGRVLKVLYETAAGRILLGILVKPFVSKAGGFLLNQPVSKAAIAPFIKKNHIDMTDYEEREYRSYNDFFTRKIKPGHRKFDHIKENFCAPCDSRLSIYPITAEGKVCVKDTEYTMESLFRSRKIARHYEGGTLCIFRLTVDDYHHYSFVDDGRMGYIYRIPGVFHTVNPLAGEIYPIYKENTREFSVLKSQHFGNILMMEVGALMVGRICNEKENCPVHRGEEKGKFEFGGSTVILCLEKDRVELDADIVYNSNKGVETKVRQGEKIGRMSEWKRMKY</sequence>
<accession>A0AAW4WMA7</accession>
<dbReference type="InterPro" id="IPR003817">
    <property type="entry name" value="PS_Dcarbxylase"/>
</dbReference>
<dbReference type="GO" id="GO:0008654">
    <property type="term" value="P:phospholipid biosynthetic process"/>
    <property type="evidence" value="ECO:0007669"/>
    <property type="project" value="InterPro"/>
</dbReference>
<dbReference type="PANTHER" id="PTHR10067:SF17">
    <property type="entry name" value="PHOSPHATIDYLSERINE DECARBOXYLASE PROENZYME 2"/>
    <property type="match status" value="1"/>
</dbReference>
<evidence type="ECO:0000313" key="6">
    <source>
        <dbReference type="Proteomes" id="UP001198893"/>
    </source>
</evidence>
<evidence type="ECO:0000256" key="2">
    <source>
        <dbReference type="ARBA" id="ARBA00023145"/>
    </source>
</evidence>
<dbReference type="Proteomes" id="UP001198893">
    <property type="component" value="Unassembled WGS sequence"/>
</dbReference>
<dbReference type="PANTHER" id="PTHR10067">
    <property type="entry name" value="PHOSPHATIDYLSERINE DECARBOXYLASE"/>
    <property type="match status" value="1"/>
</dbReference>
<dbReference type="RefSeq" id="WP_227710822.1">
    <property type="nucleotide sequence ID" value="NZ_JAJEQW010000021.1"/>
</dbReference>
<comment type="caution">
    <text evidence="5">The sequence shown here is derived from an EMBL/GenBank/DDBJ whole genome shotgun (WGS) entry which is preliminary data.</text>
</comment>
<protein>
    <submittedName>
        <fullName evidence="5">Phosphatidylserine decarboxylase</fullName>
    </submittedName>
</protein>
<name>A0AAW4WMA7_9FIRM</name>
<keyword evidence="3" id="KW-0456">Lyase</keyword>